<dbReference type="SUPFAM" id="SSF55486">
    <property type="entry name" value="Metalloproteases ('zincins'), catalytic domain"/>
    <property type="match status" value="1"/>
</dbReference>
<keyword evidence="3" id="KW-0645">Protease</keyword>
<feature type="domain" description="Peptidase M1 membrane alanine aminopeptidase" evidence="2">
    <location>
        <begin position="17"/>
        <end position="108"/>
    </location>
</feature>
<dbReference type="RefSeq" id="WP_066087992.1">
    <property type="nucleotide sequence ID" value="NZ_CP126114.1"/>
</dbReference>
<gene>
    <name evidence="3" type="ORF">QNH39_14950</name>
</gene>
<dbReference type="GO" id="GO:0008237">
    <property type="term" value="F:metallopeptidase activity"/>
    <property type="evidence" value="ECO:0007669"/>
    <property type="project" value="InterPro"/>
</dbReference>
<feature type="binding site" evidence="1">
    <location>
        <position position="91"/>
    </location>
    <ligand>
        <name>Zn(2+)</name>
        <dbReference type="ChEBI" id="CHEBI:29105"/>
        <note>catalytic</note>
    </ligand>
</feature>
<dbReference type="InterPro" id="IPR034015">
    <property type="entry name" value="M1_LTA4H"/>
</dbReference>
<dbReference type="GO" id="GO:0004177">
    <property type="term" value="F:aminopeptidase activity"/>
    <property type="evidence" value="ECO:0007669"/>
    <property type="project" value="UniProtKB-KW"/>
</dbReference>
<evidence type="ECO:0000313" key="4">
    <source>
        <dbReference type="Proteomes" id="UP001178288"/>
    </source>
</evidence>
<dbReference type="Gene3D" id="1.10.390.10">
    <property type="entry name" value="Neutral Protease Domain 2"/>
    <property type="match status" value="1"/>
</dbReference>
<reference evidence="3" key="1">
    <citation type="submission" date="2023-05" db="EMBL/GenBank/DDBJ databases">
        <title>Comparative genomics of Bacillaceae isolates and their secondary metabolite potential.</title>
        <authorList>
            <person name="Song L."/>
            <person name="Nielsen L.J."/>
            <person name="Mohite O."/>
            <person name="Xu X."/>
            <person name="Weber T."/>
            <person name="Kovacs A.T."/>
        </authorList>
    </citation>
    <scope>NUCLEOTIDE SEQUENCE</scope>
    <source>
        <strain evidence="3">XLM17</strain>
    </source>
</reference>
<dbReference type="GO" id="GO:0008270">
    <property type="term" value="F:zinc ion binding"/>
    <property type="evidence" value="ECO:0007669"/>
    <property type="project" value="InterPro"/>
</dbReference>
<dbReference type="InterPro" id="IPR014782">
    <property type="entry name" value="Peptidase_M1_dom"/>
</dbReference>
<dbReference type="Proteomes" id="UP001178288">
    <property type="component" value="Chromosome"/>
</dbReference>
<dbReference type="InterPro" id="IPR027268">
    <property type="entry name" value="Peptidase_M4/M1_CTD_sf"/>
</dbReference>
<protein>
    <submittedName>
        <fullName evidence="3">M1 family aminopeptidase</fullName>
    </submittedName>
</protein>
<dbReference type="PANTHER" id="PTHR45726">
    <property type="entry name" value="LEUKOTRIENE A-4 HYDROLASE"/>
    <property type="match status" value="1"/>
</dbReference>
<comment type="cofactor">
    <cofactor evidence="1">
        <name>Zn(2+)</name>
        <dbReference type="ChEBI" id="CHEBI:29105"/>
    </cofactor>
    <text evidence="1">Binds 1 zinc ion per subunit.</text>
</comment>
<name>A0AA95SE44_9BACI</name>
<dbReference type="PANTHER" id="PTHR45726:SF3">
    <property type="entry name" value="LEUKOTRIENE A-4 HYDROLASE"/>
    <property type="match status" value="1"/>
</dbReference>
<feature type="binding site" evidence="1">
    <location>
        <position position="68"/>
    </location>
    <ligand>
        <name>Zn(2+)</name>
        <dbReference type="ChEBI" id="CHEBI:29105"/>
        <note>catalytic</note>
    </ligand>
</feature>
<accession>A0AA95SE44</accession>
<dbReference type="Pfam" id="PF01433">
    <property type="entry name" value="Peptidase_M1"/>
    <property type="match status" value="1"/>
</dbReference>
<dbReference type="AlphaFoldDB" id="A0AA95SE44"/>
<dbReference type="KEGG" id="nnv:QNH39_14950"/>
<organism evidence="3 4">
    <name type="scientific">Neobacillus novalis</name>
    <dbReference type="NCBI Taxonomy" id="220687"/>
    <lineage>
        <taxon>Bacteria</taxon>
        <taxon>Bacillati</taxon>
        <taxon>Bacillota</taxon>
        <taxon>Bacilli</taxon>
        <taxon>Bacillales</taxon>
        <taxon>Bacillaceae</taxon>
        <taxon>Neobacillus</taxon>
    </lineage>
</organism>
<feature type="binding site" evidence="1">
    <location>
        <position position="72"/>
    </location>
    <ligand>
        <name>Zn(2+)</name>
        <dbReference type="ChEBI" id="CHEBI:29105"/>
        <note>catalytic</note>
    </ligand>
</feature>
<proteinExistence type="predicted"/>
<evidence type="ECO:0000256" key="1">
    <source>
        <dbReference type="PIRSR" id="PIRSR634015-3"/>
    </source>
</evidence>
<keyword evidence="3" id="KW-0031">Aminopeptidase</keyword>
<keyword evidence="1" id="KW-0479">Metal-binding</keyword>
<evidence type="ECO:0000313" key="3">
    <source>
        <dbReference type="EMBL" id="WHY83981.1"/>
    </source>
</evidence>
<sequence length="120" mass="13768">MIGSQGDAKKIEETLEVKKVLSYFKQKFGPYPFKQLDIVINGGGMEYPGIVEVNTTPEEPAINETVVHETAHQWFYHGVSNDPYYHAWIDEGLTSLATMLYFINVEKTQLTHSWNNQEML</sequence>
<evidence type="ECO:0000259" key="2">
    <source>
        <dbReference type="Pfam" id="PF01433"/>
    </source>
</evidence>
<keyword evidence="1" id="KW-0862">Zinc</keyword>
<dbReference type="EMBL" id="CP126114">
    <property type="protein sequence ID" value="WHY83981.1"/>
    <property type="molecule type" value="Genomic_DNA"/>
</dbReference>
<keyword evidence="4" id="KW-1185">Reference proteome</keyword>
<keyword evidence="3" id="KW-0378">Hydrolase</keyword>